<keyword evidence="3" id="KW-1185">Reference proteome</keyword>
<dbReference type="AlphaFoldDB" id="A0A545ANJ5"/>
<gene>
    <name evidence="2" type="ORF">FL583_22665</name>
</gene>
<dbReference type="EMBL" id="VIRS01000016">
    <property type="protein sequence ID" value="TQS42908.1"/>
    <property type="molecule type" value="Genomic_DNA"/>
</dbReference>
<evidence type="ECO:0000313" key="3">
    <source>
        <dbReference type="Proteomes" id="UP000317982"/>
    </source>
</evidence>
<evidence type="ECO:0000313" key="2">
    <source>
        <dbReference type="EMBL" id="TQS42908.1"/>
    </source>
</evidence>
<accession>A0A545ANJ5</accession>
<proteinExistence type="predicted"/>
<protein>
    <submittedName>
        <fullName evidence="2">DUF4065 domain-containing protein</fullName>
    </submittedName>
</protein>
<dbReference type="Proteomes" id="UP000317982">
    <property type="component" value="Unassembled WGS sequence"/>
</dbReference>
<feature type="domain" description="Antitoxin SocA-like Panacea" evidence="1">
    <location>
        <begin position="18"/>
        <end position="114"/>
    </location>
</feature>
<dbReference type="Pfam" id="PF13274">
    <property type="entry name" value="SocA_Panacea"/>
    <property type="match status" value="1"/>
</dbReference>
<reference evidence="2 3" key="1">
    <citation type="submission" date="2019-07" db="EMBL/GenBank/DDBJ databases">
        <title>Cryptosporangium phraense sp. nov., isolated from plant litter.</title>
        <authorList>
            <person name="Suriyachadkun C."/>
        </authorList>
    </citation>
    <scope>NUCLEOTIDE SEQUENCE [LARGE SCALE GENOMIC DNA]</scope>
    <source>
        <strain evidence="2 3">A-T 5661</strain>
    </source>
</reference>
<sequence length="139" mass="16277">MWADEETGEDPGLTNLKLQKLLYYAQGHYLGEHGKPLFSDEIQAWAHGPVVPNEYHRLKHFGAGPIDTERAVAESFDWDDYRDVEQHLIKVWNTYAKYAAWALRQRTHSERPWKEAFDRGEWNMVISQDALREFFAPTA</sequence>
<evidence type="ECO:0000259" key="1">
    <source>
        <dbReference type="Pfam" id="PF13274"/>
    </source>
</evidence>
<comment type="caution">
    <text evidence="2">The sequence shown here is derived from an EMBL/GenBank/DDBJ whole genome shotgun (WGS) entry which is preliminary data.</text>
</comment>
<dbReference type="OrthoDB" id="9799173at2"/>
<dbReference type="InterPro" id="IPR025272">
    <property type="entry name" value="SocA_Panacea"/>
</dbReference>
<dbReference type="InParanoid" id="A0A545ANJ5"/>
<name>A0A545ANJ5_9ACTN</name>
<organism evidence="2 3">
    <name type="scientific">Cryptosporangium phraense</name>
    <dbReference type="NCBI Taxonomy" id="2593070"/>
    <lineage>
        <taxon>Bacteria</taxon>
        <taxon>Bacillati</taxon>
        <taxon>Actinomycetota</taxon>
        <taxon>Actinomycetes</taxon>
        <taxon>Cryptosporangiales</taxon>
        <taxon>Cryptosporangiaceae</taxon>
        <taxon>Cryptosporangium</taxon>
    </lineage>
</organism>